<comment type="caution">
    <text evidence="1">The sequence shown here is derived from an EMBL/GenBank/DDBJ whole genome shotgun (WGS) entry which is preliminary data.</text>
</comment>
<evidence type="ECO:0008006" key="3">
    <source>
        <dbReference type="Google" id="ProtNLM"/>
    </source>
</evidence>
<evidence type="ECO:0000313" key="1">
    <source>
        <dbReference type="EMBL" id="GMS91826.1"/>
    </source>
</evidence>
<name>A0AAV5T8B6_9BILA</name>
<feature type="non-terminal residue" evidence="1">
    <location>
        <position position="1"/>
    </location>
</feature>
<keyword evidence="2" id="KW-1185">Reference proteome</keyword>
<dbReference type="Proteomes" id="UP001432027">
    <property type="component" value="Unassembled WGS sequence"/>
</dbReference>
<protein>
    <recommendedName>
        <fullName evidence="3">NTR domain-containing protein</fullName>
    </recommendedName>
</protein>
<dbReference type="SUPFAM" id="SSF50242">
    <property type="entry name" value="TIMP-like"/>
    <property type="match status" value="1"/>
</dbReference>
<evidence type="ECO:0000313" key="2">
    <source>
        <dbReference type="Proteomes" id="UP001432027"/>
    </source>
</evidence>
<accession>A0AAV5T8B6</accession>
<gene>
    <name evidence="1" type="ORF">PENTCL1PPCAC_14001</name>
</gene>
<dbReference type="InterPro" id="IPR008993">
    <property type="entry name" value="TIMP-like_OB-fold"/>
</dbReference>
<dbReference type="Gene3D" id="2.40.50.120">
    <property type="match status" value="1"/>
</dbReference>
<sequence length="127" mass="14654">LQKMKILVKSPKETYCDADWISHIKLVSQAIGELVPGEDISNIRYTVEHIEVFKLNRQLSTLSTEIFGSSLGDLKLIGREYLLCGRLKDDELICTNQSQVKPADNFYRVAEWNQIPESFIDEMRTFE</sequence>
<dbReference type="AlphaFoldDB" id="A0AAV5T8B6"/>
<feature type="non-terminal residue" evidence="1">
    <location>
        <position position="127"/>
    </location>
</feature>
<dbReference type="EMBL" id="BTSX01000004">
    <property type="protein sequence ID" value="GMS91826.1"/>
    <property type="molecule type" value="Genomic_DNA"/>
</dbReference>
<organism evidence="1 2">
    <name type="scientific">Pristionchus entomophagus</name>
    <dbReference type="NCBI Taxonomy" id="358040"/>
    <lineage>
        <taxon>Eukaryota</taxon>
        <taxon>Metazoa</taxon>
        <taxon>Ecdysozoa</taxon>
        <taxon>Nematoda</taxon>
        <taxon>Chromadorea</taxon>
        <taxon>Rhabditida</taxon>
        <taxon>Rhabditina</taxon>
        <taxon>Diplogasteromorpha</taxon>
        <taxon>Diplogasteroidea</taxon>
        <taxon>Neodiplogasteridae</taxon>
        <taxon>Pristionchus</taxon>
    </lineage>
</organism>
<proteinExistence type="predicted"/>
<reference evidence="1" key="1">
    <citation type="submission" date="2023-10" db="EMBL/GenBank/DDBJ databases">
        <title>Genome assembly of Pristionchus species.</title>
        <authorList>
            <person name="Yoshida K."/>
            <person name="Sommer R.J."/>
        </authorList>
    </citation>
    <scope>NUCLEOTIDE SEQUENCE</scope>
    <source>
        <strain evidence="1">RS0144</strain>
    </source>
</reference>